<evidence type="ECO:0000256" key="2">
    <source>
        <dbReference type="SAM" id="Phobius"/>
    </source>
</evidence>
<proteinExistence type="predicted"/>
<dbReference type="STRING" id="1802389.A3C17_04335"/>
<evidence type="ECO:0000313" key="4">
    <source>
        <dbReference type="Proteomes" id="UP000177097"/>
    </source>
</evidence>
<feature type="transmembrane region" description="Helical" evidence="2">
    <location>
        <begin position="12"/>
        <end position="35"/>
    </location>
</feature>
<dbReference type="AlphaFoldDB" id="A0A1F7TWL8"/>
<feature type="transmembrane region" description="Helical" evidence="2">
    <location>
        <begin position="47"/>
        <end position="71"/>
    </location>
</feature>
<keyword evidence="2" id="KW-1133">Transmembrane helix</keyword>
<feature type="compositionally biased region" description="Basic and acidic residues" evidence="1">
    <location>
        <begin position="615"/>
        <end position="624"/>
    </location>
</feature>
<dbReference type="Proteomes" id="UP000177097">
    <property type="component" value="Unassembled WGS sequence"/>
</dbReference>
<gene>
    <name evidence="3" type="ORF">A3C17_04335</name>
</gene>
<feature type="transmembrane region" description="Helical" evidence="2">
    <location>
        <begin position="124"/>
        <end position="142"/>
    </location>
</feature>
<feature type="compositionally biased region" description="Basic and acidic residues" evidence="1">
    <location>
        <begin position="637"/>
        <end position="648"/>
    </location>
</feature>
<feature type="transmembrane region" description="Helical" evidence="2">
    <location>
        <begin position="186"/>
        <end position="211"/>
    </location>
</feature>
<evidence type="ECO:0000256" key="1">
    <source>
        <dbReference type="SAM" id="MobiDB-lite"/>
    </source>
</evidence>
<feature type="transmembrane region" description="Helical" evidence="2">
    <location>
        <begin position="259"/>
        <end position="282"/>
    </location>
</feature>
<organism evidence="3 4">
    <name type="scientific">Candidatus Uhrbacteria bacterium RIFCSPHIGHO2_02_FULL_53_13</name>
    <dbReference type="NCBI Taxonomy" id="1802389"/>
    <lineage>
        <taxon>Bacteria</taxon>
        <taxon>Candidatus Uhriibacteriota</taxon>
    </lineage>
</organism>
<keyword evidence="2" id="KW-0472">Membrane</keyword>
<dbReference type="EMBL" id="MGDX01000030">
    <property type="protein sequence ID" value="OGL70420.1"/>
    <property type="molecule type" value="Genomic_DNA"/>
</dbReference>
<name>A0A1F7TWL8_9BACT</name>
<sequence>MQHVRQLAKRHALPAAVAGVFGIALLIAPEIAFAGPVDAIAGMLAQIILWIASFIGSVALYLLEIFFTKVISYNDFIHHGIVEKGWTMVRDVVNIGFIAVLLVIAIGTMFGISRMNWRQQVPMLLLGAVIVNFSRLICGLLIDVGQVFMITFANAIQQAGAGNFLQLFSIDKIQSLSNSVPVSGSILFVVSLFALSLSVIILIVVFVFMAILVYRIVVLWVLIILSPIAFLIGAAKGVFNTVGSEYSQWWQKLVASITIGPILLFFLWLALTAVAGGGLSLPGGSTELSPSGSALAASGFDIETLTSFVIAIALLLAGLEVAQQTAGQIGGFAGKAAAMGKGYATKVASAPVAVGALVGGYALRKGIEKTKGGVKSVTGGARDLYRGTTAESRQRKMEAERRRAQRLASDTGRFGAIRRAQGRSRLAKLGEREKLEKTRQAELVAKHKGEFDTYSPEEKKAFIASVKGKKVVSETEKAKVAAIENGTVLDSKQFEEMMAKDRETAKKWYTSVKDRAKDQGDEDTLKRLGTMAETRPSLAAKGRDGMAAAYSGMDRRQLQRINTDEFKDPEALAAAMDAGLFDQVNSDPKGYSKSMQDMAKRFAGSPAGAANATRAKGEQTRFEGERERIAQDAGLTDDQRTEANRRNEATRSVVTASLTDDLKRVLDGGVKLQDVDVAQLNPADIAKLLKTAAPDAMGDLSTRIRGNDAAGSPNANLNGWKTEIRNALLGSRLTTGASAKELQAIDQNRTAVTQSANMGYGYDKDVSPSTPGGVAGGGWSAEGRREFKASVTNSPNMVVHLAAELDADGGNNDLSKSVAETVTKDGLKGLLENLDKSRGGADEAQQRAVLERLGQVAMQWEGRLTGDMAKAVDEAAAFYRKRVAGQLERNTYS</sequence>
<comment type="caution">
    <text evidence="3">The sequence shown here is derived from an EMBL/GenBank/DDBJ whole genome shotgun (WGS) entry which is preliminary data.</text>
</comment>
<accession>A0A1F7TWL8</accession>
<feature type="region of interest" description="Disordered" evidence="1">
    <location>
        <begin position="629"/>
        <end position="648"/>
    </location>
</feature>
<keyword evidence="2" id="KW-0812">Transmembrane</keyword>
<evidence type="ECO:0000313" key="3">
    <source>
        <dbReference type="EMBL" id="OGL70420.1"/>
    </source>
</evidence>
<reference evidence="3 4" key="1">
    <citation type="journal article" date="2016" name="Nat. Commun.">
        <title>Thousands of microbial genomes shed light on interconnected biogeochemical processes in an aquifer system.</title>
        <authorList>
            <person name="Anantharaman K."/>
            <person name="Brown C.T."/>
            <person name="Hug L.A."/>
            <person name="Sharon I."/>
            <person name="Castelle C.J."/>
            <person name="Probst A.J."/>
            <person name="Thomas B.C."/>
            <person name="Singh A."/>
            <person name="Wilkins M.J."/>
            <person name="Karaoz U."/>
            <person name="Brodie E.L."/>
            <person name="Williams K.H."/>
            <person name="Hubbard S.S."/>
            <person name="Banfield J.F."/>
        </authorList>
    </citation>
    <scope>NUCLEOTIDE SEQUENCE [LARGE SCALE GENOMIC DNA]</scope>
</reference>
<protein>
    <submittedName>
        <fullName evidence="3">Uncharacterized protein</fullName>
    </submittedName>
</protein>
<feature type="region of interest" description="Disordered" evidence="1">
    <location>
        <begin position="604"/>
        <end position="624"/>
    </location>
</feature>
<feature type="transmembrane region" description="Helical" evidence="2">
    <location>
        <begin position="217"/>
        <end position="239"/>
    </location>
</feature>
<feature type="transmembrane region" description="Helical" evidence="2">
    <location>
        <begin position="92"/>
        <end position="112"/>
    </location>
</feature>